<comment type="similarity">
    <text evidence="2">Belongs to the AXUD1 family.</text>
</comment>
<keyword evidence="8" id="KW-0539">Nucleus</keyword>
<evidence type="ECO:0000256" key="2">
    <source>
        <dbReference type="ARBA" id="ARBA00008548"/>
    </source>
</evidence>
<evidence type="ECO:0000256" key="3">
    <source>
        <dbReference type="ARBA" id="ARBA00022703"/>
    </source>
</evidence>
<organism evidence="11">
    <name type="scientific">Ixodes ricinus</name>
    <name type="common">Common tick</name>
    <name type="synonym">Acarus ricinus</name>
    <dbReference type="NCBI Taxonomy" id="34613"/>
    <lineage>
        <taxon>Eukaryota</taxon>
        <taxon>Metazoa</taxon>
        <taxon>Ecdysozoa</taxon>
        <taxon>Arthropoda</taxon>
        <taxon>Chelicerata</taxon>
        <taxon>Arachnida</taxon>
        <taxon>Acari</taxon>
        <taxon>Parasitiformes</taxon>
        <taxon>Ixodida</taxon>
        <taxon>Ixodoidea</taxon>
        <taxon>Ixodidae</taxon>
        <taxon>Ixodinae</taxon>
        <taxon>Ixodes</taxon>
    </lineage>
</organism>
<dbReference type="GO" id="GO:0000981">
    <property type="term" value="F:DNA-binding transcription factor activity, RNA polymerase II-specific"/>
    <property type="evidence" value="ECO:0007669"/>
    <property type="project" value="TreeGrafter"/>
</dbReference>
<evidence type="ECO:0000256" key="7">
    <source>
        <dbReference type="ARBA" id="ARBA00023163"/>
    </source>
</evidence>
<evidence type="ECO:0000256" key="1">
    <source>
        <dbReference type="ARBA" id="ARBA00004123"/>
    </source>
</evidence>
<dbReference type="InterPro" id="IPR023260">
    <property type="entry name" value="Cys/Ser-rich_nuc_prot"/>
</dbReference>
<dbReference type="PRINTS" id="PR02031">
    <property type="entry name" value="CYSSERRICHNP"/>
</dbReference>
<keyword evidence="7" id="KW-0804">Transcription</keyword>
<dbReference type="AlphaFoldDB" id="V5HDI4"/>
<dbReference type="PANTHER" id="PTHR13580:SF9">
    <property type="entry name" value="AXIN1 UP-REGULATED 1, ISOFORM A"/>
    <property type="match status" value="1"/>
</dbReference>
<dbReference type="GO" id="GO:0043565">
    <property type="term" value="F:sequence-specific DNA binding"/>
    <property type="evidence" value="ECO:0007669"/>
    <property type="project" value="TreeGrafter"/>
</dbReference>
<reference evidence="11" key="1">
    <citation type="journal article" date="2015" name="Sci. Rep.">
        <title>Tissue- and time-dependent transcription in Ixodes ricinus salivary glands and midguts when blood feeding on the vertebrate host.</title>
        <authorList>
            <person name="Kotsyfakis M."/>
            <person name="Schwarz A."/>
            <person name="Erhart J."/>
            <person name="Ribeiro J.M."/>
        </authorList>
    </citation>
    <scope>NUCLEOTIDE SEQUENCE</scope>
    <source>
        <tissue evidence="11">Salivary gland and midgut</tissue>
    </source>
</reference>
<evidence type="ECO:0000256" key="8">
    <source>
        <dbReference type="ARBA" id="ARBA00023242"/>
    </source>
</evidence>
<evidence type="ECO:0000256" key="5">
    <source>
        <dbReference type="ARBA" id="ARBA00023125"/>
    </source>
</evidence>
<evidence type="ECO:0000313" key="11">
    <source>
        <dbReference type="EMBL" id="JAB81635.1"/>
    </source>
</evidence>
<dbReference type="InterPro" id="IPR031972">
    <property type="entry name" value="CSRNP_N"/>
</dbReference>
<feature type="region of interest" description="Disordered" evidence="9">
    <location>
        <begin position="1"/>
        <end position="34"/>
    </location>
</feature>
<dbReference type="PANTHER" id="PTHR13580">
    <property type="entry name" value="TGF-BETA INDUCED APOPTOSIS PROTEIN"/>
    <property type="match status" value="1"/>
</dbReference>
<evidence type="ECO:0000259" key="10">
    <source>
        <dbReference type="Pfam" id="PF16019"/>
    </source>
</evidence>
<feature type="region of interest" description="Disordered" evidence="9">
    <location>
        <begin position="185"/>
        <end position="240"/>
    </location>
</feature>
<keyword evidence="5" id="KW-0238">DNA-binding</keyword>
<evidence type="ECO:0000256" key="4">
    <source>
        <dbReference type="ARBA" id="ARBA00023015"/>
    </source>
</evidence>
<feature type="compositionally biased region" description="Acidic residues" evidence="9">
    <location>
        <begin position="191"/>
        <end position="206"/>
    </location>
</feature>
<proteinExistence type="evidence at transcript level"/>
<keyword evidence="3" id="KW-0053">Apoptosis</keyword>
<evidence type="ECO:0000256" key="9">
    <source>
        <dbReference type="SAM" id="MobiDB-lite"/>
    </source>
</evidence>
<name>V5HDI4_IXORI</name>
<dbReference type="EMBL" id="GANP01002833">
    <property type="protein sequence ID" value="JAB81635.1"/>
    <property type="molecule type" value="mRNA"/>
</dbReference>
<evidence type="ECO:0000256" key="6">
    <source>
        <dbReference type="ARBA" id="ARBA00023159"/>
    </source>
</evidence>
<feature type="compositionally biased region" description="Low complexity" evidence="9">
    <location>
        <begin position="300"/>
        <end position="309"/>
    </location>
</feature>
<feature type="domain" description="Cysteine/serine-rich nuclear protein N-terminal" evidence="10">
    <location>
        <begin position="6"/>
        <end position="139"/>
    </location>
</feature>
<protein>
    <submittedName>
        <fullName evidence="11">Putative cysteine/serine-rich nuclear protein 3</fullName>
    </submittedName>
</protein>
<comment type="subcellular location">
    <subcellularLocation>
        <location evidence="1">Nucleus</location>
    </subcellularLocation>
</comment>
<keyword evidence="4" id="KW-0805">Transcription regulation</keyword>
<accession>V5HDI4</accession>
<feature type="region of interest" description="Disordered" evidence="9">
    <location>
        <begin position="281"/>
        <end position="310"/>
    </location>
</feature>
<feature type="compositionally biased region" description="Acidic residues" evidence="9">
    <location>
        <begin position="10"/>
        <end position="29"/>
    </location>
</feature>
<dbReference type="GO" id="GO:0005634">
    <property type="term" value="C:nucleus"/>
    <property type="evidence" value="ECO:0007669"/>
    <property type="project" value="UniProtKB-SubCell"/>
</dbReference>
<sequence>NGDQEQANNEGEEEEEEDEEEEEEEEEVDTLNYLQPVPTRKRRALLRASGVRRIDALEKDECRDIRASREFCGCTCKGRCLPDSCSCSLAGIACQVDRMSFPCGCTQEGCANASGRTEFNPVRVRAHFLHTLMRLEIEKQQQQGLDRPDLALAGLASQAGPGFHCLDPRRLLYYNGGALPPGIASACQYSSEEDDEEDEEEEEDTSCSENSDYSTTEEEEGEPAARNGRPPPHRDYTDLSCAVSKGSAGTALATRGVVPVDPVFVGCGDCATDGLIAAANQGDSGNAASEENGAEEEEGSSSTATTDSAFGEIIKASLGEVATL</sequence>
<dbReference type="GO" id="GO:0006915">
    <property type="term" value="P:apoptotic process"/>
    <property type="evidence" value="ECO:0007669"/>
    <property type="project" value="UniProtKB-KW"/>
</dbReference>
<feature type="non-terminal residue" evidence="11">
    <location>
        <position position="1"/>
    </location>
</feature>
<keyword evidence="6" id="KW-0010">Activator</keyword>
<dbReference type="Pfam" id="PF16019">
    <property type="entry name" value="CSRNP_N"/>
    <property type="match status" value="1"/>
</dbReference>